<name>A0A412PLM1_STRAP</name>
<proteinExistence type="predicted"/>
<dbReference type="EMBL" id="JAPAHU010000027">
    <property type="protein sequence ID" value="MCW1042913.1"/>
    <property type="molecule type" value="Genomic_DNA"/>
</dbReference>
<protein>
    <submittedName>
        <fullName evidence="7">HTH domain-containing protein</fullName>
    </submittedName>
    <submittedName>
        <fullName evidence="5">Transcription antiterminator</fullName>
    </submittedName>
</protein>
<dbReference type="InterPro" id="IPR002178">
    <property type="entry name" value="PTS_EIIA_type-2_dom"/>
</dbReference>
<sequence>MLLTKREEQLLKAFLNVGKLSMQDMIEILQVSSRTIYRTLAELTETLDQRGIQIIKKGKQYFLRGNLDDLLTDLKVVVEYSQQERLTLITYRLLTEEDFITNESLQESMKVSNVTIIQDIADIDKRLLDFDLKIERQKGYRISGDSVCKRRLLAILLTNSISVADFSAGNFGSFDILDVKRTQQASRIFETYFTDFPDMDVKMKMFFAILLSLLGQEQNISNLPNTSKQALEISQKIFQDYSKQTIHFYSIHDIIYYASVLDELIIKRQDNPLFTEKFDGEFFYNISNLIDTVSMYTKIDFFKDKVLFNFLFHHIRLSLGIPILFPDENLPESIQLLIERNKFLHTVVSLLVNDIFPKYLHTDYEYGMIALHFISSLGRSPEIYPIRILLLTDERRVTRNLLAAKIKSVAPFVEWVDIQSLANYDNLDSSQYDYLLATKPLGNQEIDVISSFPTVKELLELQEKLQYVQENRTVVAREDLIQDVNYDLQAYLKASSQILNHFHLLPLANPESFEGTIRQIISQMSQVNDHSYLVEKLLSRFETSPMAIPNTGLVLLHTQSSKVTTSSFTIFELRQSVTALSMKRERERVSRCLLMLTAADASEEMRDLMTTISQSIIENHLYTEIYKTGNQTIIYQLLNTIFNEKIKKLEN</sequence>
<keyword evidence="9" id="KW-1185">Reference proteome</keyword>
<evidence type="ECO:0000313" key="7">
    <source>
        <dbReference type="EMBL" id="RGT59829.1"/>
    </source>
</evidence>
<dbReference type="SUPFAM" id="SSF46785">
    <property type="entry name" value="Winged helix' DNA-binding domain"/>
    <property type="match status" value="1"/>
</dbReference>
<dbReference type="GO" id="GO:0006355">
    <property type="term" value="P:regulation of DNA-templated transcription"/>
    <property type="evidence" value="ECO:0007669"/>
    <property type="project" value="InterPro"/>
</dbReference>
<dbReference type="RefSeq" id="WP_024053121.1">
    <property type="nucleotide sequence ID" value="NZ_CP118029.1"/>
</dbReference>
<reference evidence="7 8" key="1">
    <citation type="submission" date="2018-08" db="EMBL/GenBank/DDBJ databases">
        <title>A genome reference for cultivated species of the human gut microbiota.</title>
        <authorList>
            <person name="Zou Y."/>
            <person name="Xue W."/>
            <person name="Luo G."/>
        </authorList>
    </citation>
    <scope>NUCLEOTIDE SEQUENCE [LARGE SCALE GENOMIC DNA]</scope>
    <source>
        <strain evidence="7 8">AF18-38</strain>
    </source>
</reference>
<dbReference type="InterPro" id="IPR011608">
    <property type="entry name" value="PRD"/>
</dbReference>
<feature type="domain" description="PRD" evidence="4">
    <location>
        <begin position="277"/>
        <end position="383"/>
    </location>
</feature>
<dbReference type="Pfam" id="PF00359">
    <property type="entry name" value="PTS_EIIA_2"/>
    <property type="match status" value="1"/>
</dbReference>
<evidence type="ECO:0000313" key="9">
    <source>
        <dbReference type="Proteomes" id="UP001526076"/>
    </source>
</evidence>
<evidence type="ECO:0000256" key="1">
    <source>
        <dbReference type="ARBA" id="ARBA00023015"/>
    </source>
</evidence>
<dbReference type="Proteomes" id="UP001208853">
    <property type="component" value="Unassembled WGS sequence"/>
</dbReference>
<evidence type="ECO:0000256" key="2">
    <source>
        <dbReference type="ARBA" id="ARBA00023163"/>
    </source>
</evidence>
<dbReference type="Gene3D" id="1.10.10.10">
    <property type="entry name" value="Winged helix-like DNA-binding domain superfamily/Winged helix DNA-binding domain"/>
    <property type="match status" value="2"/>
</dbReference>
<accession>A0A412PLM1</accession>
<evidence type="ECO:0000313" key="8">
    <source>
        <dbReference type="Proteomes" id="UP000284046"/>
    </source>
</evidence>
<dbReference type="Gene3D" id="3.40.930.10">
    <property type="entry name" value="Mannitol-specific EII, Chain A"/>
    <property type="match status" value="1"/>
</dbReference>
<evidence type="ECO:0000313" key="6">
    <source>
        <dbReference type="EMBL" id="MCW1072733.1"/>
    </source>
</evidence>
<evidence type="ECO:0000259" key="4">
    <source>
        <dbReference type="PROSITE" id="PS51372"/>
    </source>
</evidence>
<dbReference type="Pfam" id="PF05043">
    <property type="entry name" value="Mga"/>
    <property type="match status" value="2"/>
</dbReference>
<dbReference type="PANTHER" id="PTHR30185">
    <property type="entry name" value="CRYPTIC BETA-GLUCOSIDE BGL OPERON ANTITERMINATOR"/>
    <property type="match status" value="1"/>
</dbReference>
<dbReference type="Proteomes" id="UP000284046">
    <property type="component" value="Unassembled WGS sequence"/>
</dbReference>
<reference evidence="5 9" key="2">
    <citation type="submission" date="2022-10" db="EMBL/GenBank/DDBJ databases">
        <title>Comparative genomic study of S. anginosus.</title>
        <authorList>
            <person name="Prasad A."/>
            <person name="Ene A."/>
            <person name="Jablonska S."/>
            <person name="Du J."/>
            <person name="Wolfe A.J."/>
            <person name="Putonti C."/>
        </authorList>
    </citation>
    <scope>NUCLEOTIDE SEQUENCE</scope>
    <source>
        <strain evidence="6">UMB6888</strain>
        <strain evidence="5 9">UMB9231</strain>
    </source>
</reference>
<dbReference type="InterPro" id="IPR016152">
    <property type="entry name" value="PTrfase/Anion_transptr"/>
</dbReference>
<evidence type="ECO:0000259" key="3">
    <source>
        <dbReference type="PROSITE" id="PS51094"/>
    </source>
</evidence>
<dbReference type="PROSITE" id="PS51094">
    <property type="entry name" value="PTS_EIIA_TYPE_2"/>
    <property type="match status" value="1"/>
</dbReference>
<dbReference type="InterPro" id="IPR007737">
    <property type="entry name" value="Mga_HTH"/>
</dbReference>
<keyword evidence="2" id="KW-0804">Transcription</keyword>
<dbReference type="EMBL" id="JAPAIK010000047">
    <property type="protein sequence ID" value="MCW1072733.1"/>
    <property type="molecule type" value="Genomic_DNA"/>
</dbReference>
<feature type="domain" description="PTS EIIA type-2" evidence="3">
    <location>
        <begin position="491"/>
        <end position="641"/>
    </location>
</feature>
<dbReference type="InterPro" id="IPR036388">
    <property type="entry name" value="WH-like_DNA-bd_sf"/>
</dbReference>
<dbReference type="AlphaFoldDB" id="A0A412PLM1"/>
<evidence type="ECO:0000313" key="5">
    <source>
        <dbReference type="EMBL" id="MCW1042913.1"/>
    </source>
</evidence>
<comment type="caution">
    <text evidence="7">The sequence shown here is derived from an EMBL/GenBank/DDBJ whole genome shotgun (WGS) entry which is preliminary data.</text>
</comment>
<dbReference type="InterPro" id="IPR036390">
    <property type="entry name" value="WH_DNA-bd_sf"/>
</dbReference>
<dbReference type="EMBL" id="QRWZ01000013">
    <property type="protein sequence ID" value="RGT59829.1"/>
    <property type="molecule type" value="Genomic_DNA"/>
</dbReference>
<dbReference type="Proteomes" id="UP001526076">
    <property type="component" value="Unassembled WGS sequence"/>
</dbReference>
<gene>
    <name evidence="7" type="ORF">DWX18_08650</name>
    <name evidence="5" type="ORF">OJ597_10970</name>
    <name evidence="6" type="ORF">OJ930_06805</name>
</gene>
<dbReference type="InterPro" id="IPR050661">
    <property type="entry name" value="BglG_antiterminators"/>
</dbReference>
<organism evidence="7 8">
    <name type="scientific">Streptococcus anginosus</name>
    <dbReference type="NCBI Taxonomy" id="1328"/>
    <lineage>
        <taxon>Bacteria</taxon>
        <taxon>Bacillati</taxon>
        <taxon>Bacillota</taxon>
        <taxon>Bacilli</taxon>
        <taxon>Lactobacillales</taxon>
        <taxon>Streptococcaceae</taxon>
        <taxon>Streptococcus</taxon>
        <taxon>Streptococcus anginosus group</taxon>
    </lineage>
</organism>
<dbReference type="SUPFAM" id="SSF55804">
    <property type="entry name" value="Phoshotransferase/anion transport protein"/>
    <property type="match status" value="1"/>
</dbReference>
<dbReference type="PROSITE" id="PS51372">
    <property type="entry name" value="PRD_2"/>
    <property type="match status" value="1"/>
</dbReference>
<dbReference type="PANTHER" id="PTHR30185:SF18">
    <property type="entry name" value="TRANSCRIPTIONAL REGULATOR MTLR"/>
    <property type="match status" value="1"/>
</dbReference>
<keyword evidence="1" id="KW-0805">Transcription regulation</keyword>